<protein>
    <submittedName>
        <fullName evidence="1">Uncharacterized protein</fullName>
    </submittedName>
</protein>
<organism evidence="1 2">
    <name type="scientific">Paramagnetospirillum marisnigri</name>
    <dbReference type="NCBI Taxonomy" id="1285242"/>
    <lineage>
        <taxon>Bacteria</taxon>
        <taxon>Pseudomonadati</taxon>
        <taxon>Pseudomonadota</taxon>
        <taxon>Alphaproteobacteria</taxon>
        <taxon>Rhodospirillales</taxon>
        <taxon>Magnetospirillaceae</taxon>
        <taxon>Paramagnetospirillum</taxon>
    </lineage>
</organism>
<accession>A0A178MHB3</accession>
<sequence>MLNLNLSNNIECFFGFVFGLGETTLAYPVHIFSSFCRYIDGCSFIVPTQPSSINNSYSIMPDFIDQRDIINK</sequence>
<evidence type="ECO:0000313" key="2">
    <source>
        <dbReference type="Proteomes" id="UP000078428"/>
    </source>
</evidence>
<reference evidence="1 2" key="1">
    <citation type="submission" date="2016-04" db="EMBL/GenBank/DDBJ databases">
        <title>Draft genome sequence of freshwater magnetotactic bacteria Magnetospirillum marisnigri SP-1 and Magnetospirillum moscoviense BB-1.</title>
        <authorList>
            <person name="Koziaeva V."/>
            <person name="Dziuba M.V."/>
            <person name="Ivanov T.M."/>
            <person name="Kuznetsov B."/>
            <person name="Grouzdev D.S."/>
        </authorList>
    </citation>
    <scope>NUCLEOTIDE SEQUENCE [LARGE SCALE GENOMIC DNA]</scope>
    <source>
        <strain evidence="1 2">SP-1</strain>
    </source>
</reference>
<comment type="caution">
    <text evidence="1">The sequence shown here is derived from an EMBL/GenBank/DDBJ whole genome shotgun (WGS) entry which is preliminary data.</text>
</comment>
<dbReference type="Proteomes" id="UP000078428">
    <property type="component" value="Unassembled WGS sequence"/>
</dbReference>
<gene>
    <name evidence="1" type="ORF">A6A04_04675</name>
</gene>
<dbReference type="EMBL" id="LWQT01000077">
    <property type="protein sequence ID" value="OAN48056.1"/>
    <property type="molecule type" value="Genomic_DNA"/>
</dbReference>
<name>A0A178MHB3_9PROT</name>
<proteinExistence type="predicted"/>
<keyword evidence="2" id="KW-1185">Reference proteome</keyword>
<dbReference type="AlphaFoldDB" id="A0A178MHB3"/>
<evidence type="ECO:0000313" key="1">
    <source>
        <dbReference type="EMBL" id="OAN48056.1"/>
    </source>
</evidence>